<name>A0AAN4W425_9BACT</name>
<keyword evidence="2" id="KW-1185">Reference proteome</keyword>
<comment type="caution">
    <text evidence="1">The sequence shown here is derived from an EMBL/GenBank/DDBJ whole genome shotgun (WGS) entry which is preliminary data.</text>
</comment>
<sequence>MAIHLLNISVDVNDMDEFSAEVIWGQKVENRIESFVELAISMIYPDWAIEDSQQGEDESRIVSHLHGPSICDAPSMISLSSQNKWRAHSFSAEPFQFYNSTYLEVISPPPQS</sequence>
<dbReference type="EMBL" id="BQKE01000003">
    <property type="protein sequence ID" value="GJM63917.1"/>
    <property type="molecule type" value="Genomic_DNA"/>
</dbReference>
<reference evidence="1 2" key="1">
    <citation type="submission" date="2021-12" db="EMBL/GenBank/DDBJ databases">
        <title>Genome sequencing of bacteria with rrn-lacking chromosome and rrn-plasmid.</title>
        <authorList>
            <person name="Anda M."/>
            <person name="Iwasaki W."/>
        </authorList>
    </citation>
    <scope>NUCLEOTIDE SEQUENCE [LARGE SCALE GENOMIC DNA]</scope>
    <source>
        <strain evidence="1 2">NBRC 15940</strain>
    </source>
</reference>
<evidence type="ECO:0000313" key="1">
    <source>
        <dbReference type="EMBL" id="GJM63917.1"/>
    </source>
</evidence>
<accession>A0AAN4W425</accession>
<organism evidence="1 2">
    <name type="scientific">Persicobacter diffluens</name>
    <dbReference type="NCBI Taxonomy" id="981"/>
    <lineage>
        <taxon>Bacteria</taxon>
        <taxon>Pseudomonadati</taxon>
        <taxon>Bacteroidota</taxon>
        <taxon>Cytophagia</taxon>
        <taxon>Cytophagales</taxon>
        <taxon>Persicobacteraceae</taxon>
        <taxon>Persicobacter</taxon>
    </lineage>
</organism>
<dbReference type="AlphaFoldDB" id="A0AAN4W425"/>
<gene>
    <name evidence="1" type="ORF">PEDI_44690</name>
</gene>
<protein>
    <submittedName>
        <fullName evidence="1">Uncharacterized protein</fullName>
    </submittedName>
</protein>
<proteinExistence type="predicted"/>
<dbReference type="RefSeq" id="WP_338239012.1">
    <property type="nucleotide sequence ID" value="NZ_BQKE01000003.1"/>
</dbReference>
<dbReference type="Proteomes" id="UP001310022">
    <property type="component" value="Unassembled WGS sequence"/>
</dbReference>
<evidence type="ECO:0000313" key="2">
    <source>
        <dbReference type="Proteomes" id="UP001310022"/>
    </source>
</evidence>